<proteinExistence type="predicted"/>
<dbReference type="Proteomes" id="UP000184428">
    <property type="component" value="Unassembled WGS sequence"/>
</dbReference>
<protein>
    <recommendedName>
        <fullName evidence="1">Pvc16 N-terminal domain-containing protein</fullName>
    </recommendedName>
</protein>
<evidence type="ECO:0000259" key="1">
    <source>
        <dbReference type="Pfam" id="PF14065"/>
    </source>
</evidence>
<feature type="domain" description="Pvc16 N-terminal" evidence="1">
    <location>
        <begin position="11"/>
        <end position="205"/>
    </location>
</feature>
<dbReference type="RefSeq" id="WP_072912404.1">
    <property type="nucleotide sequence ID" value="NZ_FRDM01000001.1"/>
</dbReference>
<dbReference type="AlphaFoldDB" id="A0A1M7S3P0"/>
<reference evidence="2 3" key="1">
    <citation type="submission" date="2016-12" db="EMBL/GenBank/DDBJ databases">
        <authorList>
            <person name="Song W.-J."/>
            <person name="Kurnit D.M."/>
        </authorList>
    </citation>
    <scope>NUCLEOTIDE SEQUENCE [LARGE SCALE GENOMIC DNA]</scope>
    <source>
        <strain evidence="2 3">DSM 43162</strain>
    </source>
</reference>
<evidence type="ECO:0000313" key="3">
    <source>
        <dbReference type="Proteomes" id="UP000184428"/>
    </source>
</evidence>
<evidence type="ECO:0000313" key="2">
    <source>
        <dbReference type="EMBL" id="SHN53053.1"/>
    </source>
</evidence>
<sequence length="411" mass="43091">MTSELGIAAATYVLQSTLRKELTARDAAALLASPELVTALPPDRVTTGEQETSRLNVYLRQVTADPGLRNAELPLRAGDGTLRGRALLTLDLHYLISAYAAAELHADVLLGMAAQIMHEKPMLTAAMIREALPAGGSDTLLERLAEAGLADQVQTITLTPEALDTEELSRLWTAFQAPYRPSLAYTARVLLVEGRHRGRAAEPVRTWTTEVHALRRPRITALTAAGRPAGAPVLAGTDVEVHGEQLDGPDPVVLLRGRELAPRRVGPVSLVLTPPPGTPAGLLPVQVVHRIVFPPPAAGVPVVAAASNVAVLIYRPRVTGTSLAGDALTVQVEPDVAEGQQAAVLLSGAAGDRPPAYRLPAPSPPEEPGAVVVDVSAVLAGVYLVTVQVDGAESVLEADADGERSPRVTVT</sequence>
<organism evidence="2 3">
    <name type="scientific">Geodermatophilus obscurus</name>
    <dbReference type="NCBI Taxonomy" id="1861"/>
    <lineage>
        <taxon>Bacteria</taxon>
        <taxon>Bacillati</taxon>
        <taxon>Actinomycetota</taxon>
        <taxon>Actinomycetes</taxon>
        <taxon>Geodermatophilales</taxon>
        <taxon>Geodermatophilaceae</taxon>
        <taxon>Geodermatophilus</taxon>
    </lineage>
</organism>
<dbReference type="EMBL" id="FRDM01000001">
    <property type="protein sequence ID" value="SHN53053.1"/>
    <property type="molecule type" value="Genomic_DNA"/>
</dbReference>
<accession>A0A1M7S3P0</accession>
<gene>
    <name evidence="2" type="ORF">SAMN05660350_00454</name>
</gene>
<name>A0A1M7S3P0_9ACTN</name>
<dbReference type="Pfam" id="PF14065">
    <property type="entry name" value="Pvc16_N"/>
    <property type="match status" value="1"/>
</dbReference>
<dbReference type="InterPro" id="IPR025351">
    <property type="entry name" value="Pvc16_N"/>
</dbReference>